<proteinExistence type="predicted"/>
<keyword evidence="1" id="KW-1133">Transmembrane helix</keyword>
<accession>A0A8H3YKH8</accession>
<evidence type="ECO:0000313" key="3">
    <source>
        <dbReference type="Proteomes" id="UP000447873"/>
    </source>
</evidence>
<keyword evidence="1" id="KW-0472">Membrane</keyword>
<comment type="caution">
    <text evidence="2">The sequence shown here is derived from an EMBL/GenBank/DDBJ whole genome shotgun (WGS) entry which is preliminary data.</text>
</comment>
<feature type="transmembrane region" description="Helical" evidence="1">
    <location>
        <begin position="59"/>
        <end position="80"/>
    </location>
</feature>
<keyword evidence="1" id="KW-0812">Transmembrane</keyword>
<gene>
    <name evidence="2" type="ORF">EG328_010895</name>
</gene>
<dbReference type="AlphaFoldDB" id="A0A8H3YKH8"/>
<dbReference type="EMBL" id="WNWS01000756">
    <property type="protein sequence ID" value="KAE9963970.1"/>
    <property type="molecule type" value="Genomic_DNA"/>
</dbReference>
<sequence>MPKSALIGYPPATDHDYWIAKYMIRTLGIENGDPSQGFKVSPPRPPAGEYQFETRGPGLIAGLSICLVVMAGITGLRLYLRFFTPRLKSGLDDWLIVPGVILALAYTTGTGTPFQTRILSSQVRS</sequence>
<evidence type="ECO:0000256" key="1">
    <source>
        <dbReference type="SAM" id="Phobius"/>
    </source>
</evidence>
<protein>
    <submittedName>
        <fullName evidence="2">Uncharacterized protein</fullName>
    </submittedName>
</protein>
<name>A0A8H3YKH8_VENIN</name>
<evidence type="ECO:0000313" key="2">
    <source>
        <dbReference type="EMBL" id="KAE9963970.1"/>
    </source>
</evidence>
<reference evidence="2 3" key="1">
    <citation type="submission" date="2018-12" db="EMBL/GenBank/DDBJ databases">
        <title>Venturia inaequalis Genome Resource.</title>
        <authorList>
            <person name="Lichtner F.J."/>
        </authorList>
    </citation>
    <scope>NUCLEOTIDE SEQUENCE [LARGE SCALE GENOMIC DNA]</scope>
    <source>
        <strain evidence="2 3">120213</strain>
    </source>
</reference>
<organism evidence="2 3">
    <name type="scientific">Venturia inaequalis</name>
    <name type="common">Apple scab fungus</name>
    <dbReference type="NCBI Taxonomy" id="5025"/>
    <lineage>
        <taxon>Eukaryota</taxon>
        <taxon>Fungi</taxon>
        <taxon>Dikarya</taxon>
        <taxon>Ascomycota</taxon>
        <taxon>Pezizomycotina</taxon>
        <taxon>Dothideomycetes</taxon>
        <taxon>Pleosporomycetidae</taxon>
        <taxon>Venturiales</taxon>
        <taxon>Venturiaceae</taxon>
        <taxon>Venturia</taxon>
    </lineage>
</organism>
<dbReference type="Proteomes" id="UP000447873">
    <property type="component" value="Unassembled WGS sequence"/>
</dbReference>